<evidence type="ECO:0000313" key="5">
    <source>
        <dbReference type="EMBL" id="MQL73886.1"/>
    </source>
</evidence>
<dbReference type="EC" id="5.2.1.8" evidence="2"/>
<accession>A0A843TUR1</accession>
<dbReference type="GO" id="GO:0005737">
    <property type="term" value="C:cytoplasm"/>
    <property type="evidence" value="ECO:0007669"/>
    <property type="project" value="TreeGrafter"/>
</dbReference>
<dbReference type="GO" id="GO:0006457">
    <property type="term" value="P:protein folding"/>
    <property type="evidence" value="ECO:0007669"/>
    <property type="project" value="TreeGrafter"/>
</dbReference>
<keyword evidence="2" id="KW-0697">Rotamase</keyword>
<dbReference type="GO" id="GO:0003755">
    <property type="term" value="F:peptidyl-prolyl cis-trans isomerase activity"/>
    <property type="evidence" value="ECO:0007669"/>
    <property type="project" value="UniProtKB-UniRule"/>
</dbReference>
<comment type="caution">
    <text evidence="5">The sequence shown here is derived from an EMBL/GenBank/DDBJ whole genome shotgun (WGS) entry which is preliminary data.</text>
</comment>
<reference evidence="5" key="1">
    <citation type="submission" date="2017-07" db="EMBL/GenBank/DDBJ databases">
        <title>Taro Niue Genome Assembly and Annotation.</title>
        <authorList>
            <person name="Atibalentja N."/>
            <person name="Keating K."/>
            <person name="Fields C.J."/>
        </authorList>
    </citation>
    <scope>NUCLEOTIDE SEQUENCE</scope>
    <source>
        <strain evidence="5">Niue_2</strain>
        <tissue evidence="5">Leaf</tissue>
    </source>
</reference>
<dbReference type="GO" id="GO:0016018">
    <property type="term" value="F:cyclosporin A binding"/>
    <property type="evidence" value="ECO:0007669"/>
    <property type="project" value="TreeGrafter"/>
</dbReference>
<keyword evidence="2" id="KW-0413">Isomerase</keyword>
<dbReference type="AlphaFoldDB" id="A0A843TUR1"/>
<name>A0A843TUR1_COLES</name>
<dbReference type="InterPro" id="IPR002130">
    <property type="entry name" value="Cyclophilin-type_PPIase_dom"/>
</dbReference>
<keyword evidence="6" id="KW-1185">Reference proteome</keyword>
<evidence type="ECO:0000259" key="4">
    <source>
        <dbReference type="PROSITE" id="PS50072"/>
    </source>
</evidence>
<dbReference type="OrthoDB" id="6630374at2759"/>
<comment type="catalytic activity">
    <reaction evidence="2">
        <text>[protein]-peptidylproline (omega=180) = [protein]-peptidylproline (omega=0)</text>
        <dbReference type="Rhea" id="RHEA:16237"/>
        <dbReference type="Rhea" id="RHEA-COMP:10747"/>
        <dbReference type="Rhea" id="RHEA-COMP:10748"/>
        <dbReference type="ChEBI" id="CHEBI:83833"/>
        <dbReference type="ChEBI" id="CHEBI:83834"/>
        <dbReference type="EC" id="5.2.1.8"/>
    </reaction>
</comment>
<feature type="domain" description="PPIase cyclophilin-type" evidence="4">
    <location>
        <begin position="7"/>
        <end position="145"/>
    </location>
</feature>
<dbReference type="PROSITE" id="PS50072">
    <property type="entry name" value="CSA_PPIASE_2"/>
    <property type="match status" value="1"/>
</dbReference>
<proteinExistence type="inferred from homology"/>
<evidence type="ECO:0000256" key="3">
    <source>
        <dbReference type="SAM" id="MobiDB-lite"/>
    </source>
</evidence>
<comment type="function">
    <text evidence="2">PPIases accelerate the folding of proteins. It catalyzes the cis-trans isomerization of proline imidic peptide bonds in oligopeptides.</text>
</comment>
<dbReference type="InterPro" id="IPR029000">
    <property type="entry name" value="Cyclophilin-like_dom_sf"/>
</dbReference>
<dbReference type="EMBL" id="NMUH01000182">
    <property type="protein sequence ID" value="MQL73886.1"/>
    <property type="molecule type" value="Genomic_DNA"/>
</dbReference>
<dbReference type="PRINTS" id="PR00153">
    <property type="entry name" value="CSAPPISMRASE"/>
</dbReference>
<evidence type="ECO:0000313" key="6">
    <source>
        <dbReference type="Proteomes" id="UP000652761"/>
    </source>
</evidence>
<dbReference type="PANTHER" id="PTHR11071:SF561">
    <property type="entry name" value="PEPTIDYL-PROLYL CIS-TRANS ISOMERASE D-RELATED"/>
    <property type="match status" value="1"/>
</dbReference>
<organism evidence="5 6">
    <name type="scientific">Colocasia esculenta</name>
    <name type="common">Wild taro</name>
    <name type="synonym">Arum esculentum</name>
    <dbReference type="NCBI Taxonomy" id="4460"/>
    <lineage>
        <taxon>Eukaryota</taxon>
        <taxon>Viridiplantae</taxon>
        <taxon>Streptophyta</taxon>
        <taxon>Embryophyta</taxon>
        <taxon>Tracheophyta</taxon>
        <taxon>Spermatophyta</taxon>
        <taxon>Magnoliopsida</taxon>
        <taxon>Liliopsida</taxon>
        <taxon>Araceae</taxon>
        <taxon>Aroideae</taxon>
        <taxon>Colocasieae</taxon>
        <taxon>Colocasia</taxon>
    </lineage>
</organism>
<evidence type="ECO:0000256" key="2">
    <source>
        <dbReference type="RuleBase" id="RU363019"/>
    </source>
</evidence>
<dbReference type="Proteomes" id="UP000652761">
    <property type="component" value="Unassembled WGS sequence"/>
</dbReference>
<gene>
    <name evidence="5" type="ORF">Taro_006241</name>
</gene>
<sequence>MANPKVFFDILIGKGKAGQIVMELFADITPKTAENFRALCTGEKGIGRARKPLHCKGSAFHRIIPNFMCQGGDFTRSNGTGGESIYGLKVSVEAKSNYTAIGLDQTSRPETRVNHGTGKNPRLQTQAVNNYLDRDTSHGRQLPLVNRSGAPRALSSTTSPCLAPPIGVRRETTSNYKLP</sequence>
<protein>
    <recommendedName>
        <fullName evidence="2">Peptidyl-prolyl cis-trans isomerase</fullName>
        <shortName evidence="2">PPIase</shortName>
        <ecNumber evidence="2">5.2.1.8</ecNumber>
    </recommendedName>
</protein>
<evidence type="ECO:0000256" key="1">
    <source>
        <dbReference type="ARBA" id="ARBA00007365"/>
    </source>
</evidence>
<comment type="similarity">
    <text evidence="1 2">Belongs to the cyclophilin-type PPIase family.</text>
</comment>
<dbReference type="SUPFAM" id="SSF50891">
    <property type="entry name" value="Cyclophilin-like"/>
    <property type="match status" value="1"/>
</dbReference>
<dbReference type="Pfam" id="PF00160">
    <property type="entry name" value="Pro_isomerase"/>
    <property type="match status" value="1"/>
</dbReference>
<dbReference type="PANTHER" id="PTHR11071">
    <property type="entry name" value="PEPTIDYL-PROLYL CIS-TRANS ISOMERASE"/>
    <property type="match status" value="1"/>
</dbReference>
<feature type="region of interest" description="Disordered" evidence="3">
    <location>
        <begin position="136"/>
        <end position="179"/>
    </location>
</feature>
<dbReference type="Gene3D" id="2.40.100.10">
    <property type="entry name" value="Cyclophilin-like"/>
    <property type="match status" value="1"/>
</dbReference>